<comment type="caution">
    <text evidence="2">The sequence shown here is derived from an EMBL/GenBank/DDBJ whole genome shotgun (WGS) entry which is preliminary data.</text>
</comment>
<organism evidence="2 3">
    <name type="scientific">Hylemonella gracilis str. Niagara R</name>
    <dbReference type="NCBI Taxonomy" id="1458275"/>
    <lineage>
        <taxon>Bacteria</taxon>
        <taxon>Pseudomonadati</taxon>
        <taxon>Pseudomonadota</taxon>
        <taxon>Betaproteobacteria</taxon>
        <taxon>Burkholderiales</taxon>
        <taxon>Comamonadaceae</taxon>
        <taxon>Hylemonella</taxon>
    </lineage>
</organism>
<evidence type="ECO:0000313" key="2">
    <source>
        <dbReference type="EMBL" id="EYC51455.1"/>
    </source>
</evidence>
<dbReference type="STRING" id="1458275.AZ34_10465"/>
<dbReference type="eggNOG" id="ENOG50334TD">
    <property type="taxonomic scope" value="Bacteria"/>
</dbReference>
<dbReference type="RefSeq" id="WP_155831781.1">
    <property type="nucleotide sequence ID" value="NZ_JEMG01000001.1"/>
</dbReference>
<dbReference type="AlphaFoldDB" id="A0A016XHS6"/>
<evidence type="ECO:0008006" key="4">
    <source>
        <dbReference type="Google" id="ProtNLM"/>
    </source>
</evidence>
<evidence type="ECO:0000256" key="1">
    <source>
        <dbReference type="SAM" id="SignalP"/>
    </source>
</evidence>
<dbReference type="Proteomes" id="UP000023268">
    <property type="component" value="Unassembled WGS sequence"/>
</dbReference>
<dbReference type="EMBL" id="JEMG01000001">
    <property type="protein sequence ID" value="EYC51455.1"/>
    <property type="molecule type" value="Genomic_DNA"/>
</dbReference>
<protein>
    <recommendedName>
        <fullName evidence="4">DUF2514 family protein</fullName>
    </recommendedName>
</protein>
<name>A0A016XHS6_9BURK</name>
<reference evidence="2 3" key="1">
    <citation type="submission" date="2014-02" db="EMBL/GenBank/DDBJ databases">
        <title>Draft Genome of Hylemonella gracilis isolated from the Niagara River.</title>
        <authorList>
            <person name="Pawlowski D.R."/>
            <person name="Koudelka G.B."/>
        </authorList>
    </citation>
    <scope>NUCLEOTIDE SEQUENCE [LARGE SCALE GENOMIC DNA]</scope>
    <source>
        <strain evidence="2 3">Niagara R</strain>
    </source>
</reference>
<sequence length="156" mass="16755">MQRAALFALSALACAALVLALHLREVSRADAAGYARAQGEASQLAADLSREFQKGKDRALDDAQKRLATERAAADRSRVDADRLREQLRGAERRIAAAPDAAVRKYASTVTELFDACVREYRDVAAAAAGHAADVRTLIAAWPRMPGAPVPDDEGR</sequence>
<accession>A0A016XHS6</accession>
<keyword evidence="1" id="KW-0732">Signal</keyword>
<proteinExistence type="predicted"/>
<feature type="signal peptide" evidence="1">
    <location>
        <begin position="1"/>
        <end position="20"/>
    </location>
</feature>
<gene>
    <name evidence="2" type="ORF">AZ34_10465</name>
</gene>
<evidence type="ECO:0000313" key="3">
    <source>
        <dbReference type="Proteomes" id="UP000023268"/>
    </source>
</evidence>
<feature type="chain" id="PRO_5001492488" description="DUF2514 family protein" evidence="1">
    <location>
        <begin position="21"/>
        <end position="156"/>
    </location>
</feature>